<evidence type="ECO:0000256" key="3">
    <source>
        <dbReference type="RuleBase" id="RU362119"/>
    </source>
</evidence>
<protein>
    <recommendedName>
        <fullName evidence="8">5'-nucleotidase</fullName>
    </recommendedName>
</protein>
<organism evidence="6 7">
    <name type="scientific">Paragonimus skrjabini miyazakii</name>
    <dbReference type="NCBI Taxonomy" id="59628"/>
    <lineage>
        <taxon>Eukaryota</taxon>
        <taxon>Metazoa</taxon>
        <taxon>Spiralia</taxon>
        <taxon>Lophotrochozoa</taxon>
        <taxon>Platyhelminthes</taxon>
        <taxon>Trematoda</taxon>
        <taxon>Digenea</taxon>
        <taxon>Plagiorchiida</taxon>
        <taxon>Troglotremata</taxon>
        <taxon>Troglotrematidae</taxon>
        <taxon>Paragonimus</taxon>
    </lineage>
</organism>
<dbReference type="InterPro" id="IPR036907">
    <property type="entry name" value="5'-Nucleotdase_C_sf"/>
</dbReference>
<feature type="domain" description="5'-Nucleotidase C-terminal" evidence="5">
    <location>
        <begin position="313"/>
        <end position="458"/>
    </location>
</feature>
<evidence type="ECO:0008006" key="8">
    <source>
        <dbReference type="Google" id="ProtNLM"/>
    </source>
</evidence>
<dbReference type="GO" id="GO:0016787">
    <property type="term" value="F:hydrolase activity"/>
    <property type="evidence" value="ECO:0007669"/>
    <property type="project" value="UniProtKB-KW"/>
</dbReference>
<keyword evidence="3" id="KW-0378">Hydrolase</keyword>
<dbReference type="Pfam" id="PF00149">
    <property type="entry name" value="Metallophos"/>
    <property type="match status" value="1"/>
</dbReference>
<evidence type="ECO:0000256" key="2">
    <source>
        <dbReference type="ARBA" id="ARBA00022729"/>
    </source>
</evidence>
<evidence type="ECO:0000313" key="6">
    <source>
        <dbReference type="EMBL" id="KAF7256500.1"/>
    </source>
</evidence>
<comment type="caution">
    <text evidence="6">The sequence shown here is derived from an EMBL/GenBank/DDBJ whole genome shotgun (WGS) entry which is preliminary data.</text>
</comment>
<evidence type="ECO:0000313" key="7">
    <source>
        <dbReference type="Proteomes" id="UP000822476"/>
    </source>
</evidence>
<dbReference type="Proteomes" id="UP000822476">
    <property type="component" value="Unassembled WGS sequence"/>
</dbReference>
<dbReference type="AlphaFoldDB" id="A0A8S9YTV4"/>
<dbReference type="InterPro" id="IPR029052">
    <property type="entry name" value="Metallo-depent_PP-like"/>
</dbReference>
<dbReference type="PANTHER" id="PTHR11575">
    <property type="entry name" value="5'-NUCLEOTIDASE-RELATED"/>
    <property type="match status" value="1"/>
</dbReference>
<dbReference type="InterPro" id="IPR006179">
    <property type="entry name" value="5_nucleotidase/apyrase"/>
</dbReference>
<feature type="domain" description="Calcineurin-like phosphoesterase" evidence="4">
    <location>
        <begin position="16"/>
        <end position="224"/>
    </location>
</feature>
<comment type="similarity">
    <text evidence="1 3">Belongs to the 5'-nucleotidase family.</text>
</comment>
<sequence length="605" mass="67572">MGNTVTLQSTSGFLQLRILHFNDVYSVEEPTGNSCGRVARFASALAALKARVPERTMVLFSGNMLGSSQLSMITEGSHMIEVCNSFGIDCSVIGNHDFDFGVDNLMDCVKQSNFPWLNGNCYDAGMVGLLCGLPPCHVIEKAGVKIGLVGLVESHWVDTLAGIDQGEVIVKDFCTEGRRLANELRRNCECSVIIALTHMRWANDLRLAREVPEIDLILGGHDHNSGFQTVKSVDGTDRWVIKSGSDFRQLSCVDLFIDRESKRLRTLTVDVEYIDNRWTPHPEIATVMERFSGMFNERLQRGIGMIEIPLDGQFAKIRKRETNLGNFFADIALTSVNADCAILHSGLFQMDAVVPVGTFTLQHLYQVLPSSTPIVVLEVTGADLIEVLENGVSQVPKLDARFPQVSKITFAYHEDRPKGHFVDRSSIYIDGKPLVRERCYWLATTQSMAKGESGYAMLLNKRQILNSERGVPLSTSVINYFRSIDVMNGLKKTNTKHRQRLMTMQFKQGLNQIMLALLKERPVKEQSGVTINPSAQAAAAWAHTVQSNLSQYILDKITVTDDNSSVVHWSKLRKAISEEEKEQCTVAPKLERRITRLFTHDSMAL</sequence>
<dbReference type="SUPFAM" id="SSF56300">
    <property type="entry name" value="Metallo-dependent phosphatases"/>
    <property type="match status" value="1"/>
</dbReference>
<dbReference type="Gene3D" id="3.90.780.10">
    <property type="entry name" value="5'-Nucleotidase, C-terminal domain"/>
    <property type="match status" value="1"/>
</dbReference>
<dbReference type="GO" id="GO:0000166">
    <property type="term" value="F:nucleotide binding"/>
    <property type="evidence" value="ECO:0007669"/>
    <property type="project" value="UniProtKB-KW"/>
</dbReference>
<dbReference type="OrthoDB" id="10252235at2759"/>
<dbReference type="Gene3D" id="3.60.21.10">
    <property type="match status" value="1"/>
</dbReference>
<dbReference type="PANTHER" id="PTHR11575:SF48">
    <property type="entry name" value="5'-NUCLEOTIDASE"/>
    <property type="match status" value="1"/>
</dbReference>
<keyword evidence="7" id="KW-1185">Reference proteome</keyword>
<evidence type="ECO:0000259" key="5">
    <source>
        <dbReference type="Pfam" id="PF02872"/>
    </source>
</evidence>
<dbReference type="EMBL" id="JTDE01003069">
    <property type="protein sequence ID" value="KAF7256500.1"/>
    <property type="molecule type" value="Genomic_DNA"/>
</dbReference>
<evidence type="ECO:0000256" key="1">
    <source>
        <dbReference type="ARBA" id="ARBA00006654"/>
    </source>
</evidence>
<evidence type="ECO:0000259" key="4">
    <source>
        <dbReference type="Pfam" id="PF00149"/>
    </source>
</evidence>
<dbReference type="Pfam" id="PF02872">
    <property type="entry name" value="5_nucleotid_C"/>
    <property type="match status" value="1"/>
</dbReference>
<dbReference type="PRINTS" id="PR01607">
    <property type="entry name" value="APYRASEFAMLY"/>
</dbReference>
<dbReference type="InterPro" id="IPR004843">
    <property type="entry name" value="Calcineurin-like_PHP"/>
</dbReference>
<name>A0A8S9YTV4_9TREM</name>
<proteinExistence type="inferred from homology"/>
<keyword evidence="2" id="KW-0732">Signal</keyword>
<dbReference type="GO" id="GO:0009166">
    <property type="term" value="P:nucleotide catabolic process"/>
    <property type="evidence" value="ECO:0007669"/>
    <property type="project" value="InterPro"/>
</dbReference>
<dbReference type="SUPFAM" id="SSF55816">
    <property type="entry name" value="5'-nucleotidase (syn. UDP-sugar hydrolase), C-terminal domain"/>
    <property type="match status" value="1"/>
</dbReference>
<dbReference type="InterPro" id="IPR008334">
    <property type="entry name" value="5'-Nucleotdase_C"/>
</dbReference>
<reference evidence="6" key="1">
    <citation type="submission" date="2019-07" db="EMBL/GenBank/DDBJ databases">
        <title>Annotation for the trematode Paragonimus miyazaki's.</title>
        <authorList>
            <person name="Choi Y.-J."/>
        </authorList>
    </citation>
    <scope>NUCLEOTIDE SEQUENCE</scope>
    <source>
        <strain evidence="6">Japan</strain>
    </source>
</reference>
<gene>
    <name evidence="6" type="ORF">EG68_06310</name>
</gene>
<accession>A0A8S9YTV4</accession>
<keyword evidence="3" id="KW-0547">Nucleotide-binding</keyword>